<gene>
    <name evidence="1" type="ORF">SD77_2002</name>
</gene>
<reference evidence="1 2" key="1">
    <citation type="submission" date="2015-01" db="EMBL/GenBank/DDBJ databases">
        <title>Genome Assembly of Bacillus badius MTCC 1458.</title>
        <authorList>
            <person name="Verma A."/>
            <person name="Khatri I."/>
            <person name="Mual P."/>
            <person name="Subramanian S."/>
            <person name="Krishnamurthi S."/>
        </authorList>
    </citation>
    <scope>NUCLEOTIDE SEQUENCE [LARGE SCALE GENOMIC DNA]</scope>
    <source>
        <strain evidence="1 2">MTCC 1458</strain>
    </source>
</reference>
<evidence type="ECO:0000313" key="1">
    <source>
        <dbReference type="EMBL" id="KIL79548.1"/>
    </source>
</evidence>
<evidence type="ECO:0000313" key="2">
    <source>
        <dbReference type="Proteomes" id="UP000031982"/>
    </source>
</evidence>
<accession>A0ABR5AZ74</accession>
<keyword evidence="2" id="KW-1185">Reference proteome</keyword>
<proteinExistence type="predicted"/>
<comment type="caution">
    <text evidence="1">The sequence shown here is derived from an EMBL/GenBank/DDBJ whole genome shotgun (WGS) entry which is preliminary data.</text>
</comment>
<dbReference type="Proteomes" id="UP000031982">
    <property type="component" value="Unassembled WGS sequence"/>
</dbReference>
<organism evidence="1 2">
    <name type="scientific">Bacillus badius</name>
    <dbReference type="NCBI Taxonomy" id="1455"/>
    <lineage>
        <taxon>Bacteria</taxon>
        <taxon>Bacillati</taxon>
        <taxon>Bacillota</taxon>
        <taxon>Bacilli</taxon>
        <taxon>Bacillales</taxon>
        <taxon>Bacillaceae</taxon>
        <taxon>Pseudobacillus</taxon>
    </lineage>
</organism>
<dbReference type="EMBL" id="JXLP01000002">
    <property type="protein sequence ID" value="KIL79548.1"/>
    <property type="molecule type" value="Genomic_DNA"/>
</dbReference>
<sequence>MVIGIERFEVLYNTKLKVWYTCQNLSETDYVTRKKAYQEPFQLEAEVKLKYDDERIRTRAQLGTVHFMEGEFYKIMEYTDIELNGTDLLLSFIVKPLYPVDRKEAKAKLLDSRKRKLQLEVF</sequence>
<name>A0ABR5AZ74_BACBA</name>
<protein>
    <submittedName>
        <fullName evidence="1">Uncharacterized protein</fullName>
    </submittedName>
</protein>